<reference evidence="7 8" key="1">
    <citation type="submission" date="2019-04" db="EMBL/GenBank/DDBJ databases">
        <title>Cohnella sp. nov. isolated from preserved vegetables.</title>
        <authorList>
            <person name="Lin S.-Y."/>
            <person name="Hung M.-H."/>
            <person name="Young C.-C."/>
        </authorList>
    </citation>
    <scope>NUCLEOTIDE SEQUENCE [LARGE SCALE GENOMIC DNA]</scope>
    <source>
        <strain evidence="7 8">CC-MHH1044</strain>
    </source>
</reference>
<dbReference type="SUPFAM" id="SSF55469">
    <property type="entry name" value="FMN-dependent nitroreductase-like"/>
    <property type="match status" value="1"/>
</dbReference>
<name>A0A4S4BWL1_9BACL</name>
<organism evidence="7 8">
    <name type="scientific">Cohnella fermenti</name>
    <dbReference type="NCBI Taxonomy" id="2565925"/>
    <lineage>
        <taxon>Bacteria</taxon>
        <taxon>Bacillati</taxon>
        <taxon>Bacillota</taxon>
        <taxon>Bacilli</taxon>
        <taxon>Bacillales</taxon>
        <taxon>Paenibacillaceae</taxon>
        <taxon>Cohnella</taxon>
    </lineage>
</organism>
<dbReference type="AlphaFoldDB" id="A0A4S4BWL1"/>
<dbReference type="CDD" id="cd02146">
    <property type="entry name" value="NfsA-like"/>
    <property type="match status" value="1"/>
</dbReference>
<evidence type="ECO:0000256" key="5">
    <source>
        <dbReference type="PIRNR" id="PIRNR005426"/>
    </source>
</evidence>
<keyword evidence="2 5" id="KW-0285">Flavoprotein</keyword>
<evidence type="ECO:0000313" key="8">
    <source>
        <dbReference type="Proteomes" id="UP000310636"/>
    </source>
</evidence>
<evidence type="ECO:0000256" key="4">
    <source>
        <dbReference type="ARBA" id="ARBA00023002"/>
    </source>
</evidence>
<keyword evidence="5" id="KW-0521">NADP</keyword>
<comment type="similarity">
    <text evidence="1 5">Belongs to the flavin oxidoreductase frp family.</text>
</comment>
<dbReference type="PANTHER" id="PTHR43425">
    <property type="entry name" value="OXYGEN-INSENSITIVE NADPH NITROREDUCTASE"/>
    <property type="match status" value="1"/>
</dbReference>
<comment type="caution">
    <text evidence="7">The sequence shown here is derived from an EMBL/GenBank/DDBJ whole genome shotgun (WGS) entry which is preliminary data.</text>
</comment>
<evidence type="ECO:0000256" key="3">
    <source>
        <dbReference type="ARBA" id="ARBA00022643"/>
    </source>
</evidence>
<dbReference type="InterPro" id="IPR000415">
    <property type="entry name" value="Nitroreductase-like"/>
</dbReference>
<dbReference type="EC" id="1.5.1.38" evidence="7"/>
<dbReference type="EMBL" id="SSOB01000013">
    <property type="protein sequence ID" value="THF79573.1"/>
    <property type="molecule type" value="Genomic_DNA"/>
</dbReference>
<evidence type="ECO:0000256" key="1">
    <source>
        <dbReference type="ARBA" id="ARBA00008366"/>
    </source>
</evidence>
<dbReference type="GO" id="GO:0052873">
    <property type="term" value="F:FMN reductase (NADPH) activity"/>
    <property type="evidence" value="ECO:0007669"/>
    <property type="project" value="UniProtKB-EC"/>
</dbReference>
<sequence>MNETIEQLRKHCSIRAYTDQPVSEEQLRAIVTSAQAASTSSFVQAYSIIGVRDRARKARLAELAGGQKHVEQCPLLLVFCLDLHRLELCARLEGFEPERTETALESTEQYTVGVVDAALAAQNAAIAAESLGLGICYIGGLRNRPKDVAELLKTPERVVPLFGMTVGRPAEPAATKPRLAPEAVYSEEFYPADEEALTRLTEYNGMLSAYYRERTGGGRADRWSEQMTLRLSRPSRLDWRTYLTNRGLPLK</sequence>
<dbReference type="RefSeq" id="WP_136370109.1">
    <property type="nucleotide sequence ID" value="NZ_SSOB01000013.1"/>
</dbReference>
<protein>
    <submittedName>
        <fullName evidence="7">Oxygen-insensitive NADPH nitroreductase</fullName>
        <ecNumber evidence="7">1.5.1.38</ecNumber>
    </submittedName>
</protein>
<dbReference type="InterPro" id="IPR029479">
    <property type="entry name" value="Nitroreductase"/>
</dbReference>
<dbReference type="OrthoDB" id="9775805at2"/>
<dbReference type="NCBIfam" id="NF008033">
    <property type="entry name" value="PRK10765.1"/>
    <property type="match status" value="1"/>
</dbReference>
<dbReference type="PANTHER" id="PTHR43425:SF3">
    <property type="entry name" value="NADPH-DEPENDENT OXIDOREDUCTASE"/>
    <property type="match status" value="1"/>
</dbReference>
<evidence type="ECO:0000256" key="2">
    <source>
        <dbReference type="ARBA" id="ARBA00022630"/>
    </source>
</evidence>
<gene>
    <name evidence="7" type="primary">nfsA</name>
    <name evidence="7" type="ORF">E6C55_12415</name>
</gene>
<proteinExistence type="inferred from homology"/>
<dbReference type="Proteomes" id="UP000310636">
    <property type="component" value="Unassembled WGS sequence"/>
</dbReference>
<keyword evidence="8" id="KW-1185">Reference proteome</keyword>
<dbReference type="Gene3D" id="3.40.109.10">
    <property type="entry name" value="NADH Oxidase"/>
    <property type="match status" value="1"/>
</dbReference>
<accession>A0A4S4BWL1</accession>
<dbReference type="InterPro" id="IPR016446">
    <property type="entry name" value="Flavin_OxRdtase_Frp"/>
</dbReference>
<dbReference type="PIRSF" id="PIRSF005426">
    <property type="entry name" value="Frp"/>
    <property type="match status" value="1"/>
</dbReference>
<dbReference type="Pfam" id="PF00881">
    <property type="entry name" value="Nitroreductase"/>
    <property type="match status" value="1"/>
</dbReference>
<keyword evidence="3 5" id="KW-0288">FMN</keyword>
<evidence type="ECO:0000259" key="6">
    <source>
        <dbReference type="Pfam" id="PF00881"/>
    </source>
</evidence>
<keyword evidence="4 5" id="KW-0560">Oxidoreductase</keyword>
<evidence type="ECO:0000313" key="7">
    <source>
        <dbReference type="EMBL" id="THF79573.1"/>
    </source>
</evidence>
<feature type="domain" description="Nitroreductase" evidence="6">
    <location>
        <begin position="9"/>
        <end position="167"/>
    </location>
</feature>